<dbReference type="EMBL" id="UGXH01000003">
    <property type="protein sequence ID" value="SUG55732.1"/>
    <property type="molecule type" value="Genomic_DNA"/>
</dbReference>
<evidence type="ECO:0000313" key="8">
    <source>
        <dbReference type="Proteomes" id="UP000254633"/>
    </source>
</evidence>
<dbReference type="Proteomes" id="UP000839781">
    <property type="component" value="Unassembled WGS sequence"/>
</dbReference>
<evidence type="ECO:0000313" key="5">
    <source>
        <dbReference type="EMBL" id="HAB6337884.1"/>
    </source>
</evidence>
<dbReference type="EMBL" id="DAAHJH010000001">
    <property type="protein sequence ID" value="HAB6337884.1"/>
    <property type="molecule type" value="Genomic_DNA"/>
</dbReference>
<evidence type="ECO:0000313" key="3">
    <source>
        <dbReference type="EMBL" id="HAB3964928.1"/>
    </source>
</evidence>
<reference evidence="6" key="6">
    <citation type="submission" date="2021-05" db="EMBL/GenBank/DDBJ databases">
        <title>Whole genome PacBio Sequel sequence of Salmonella enterica subsp. enterica.</title>
        <authorList>
            <person name="Hoffmann M."/>
            <person name="Balkey M."/>
            <person name="Luo Y."/>
        </authorList>
    </citation>
    <scope>NUCLEOTIDE SEQUENCE</scope>
    <source>
        <strain evidence="6">CFSAN030538</strain>
    </source>
</reference>
<reference evidence="7 8" key="3">
    <citation type="submission" date="2018-06" db="EMBL/GenBank/DDBJ databases">
        <authorList>
            <consortium name="Pathogen Informatics"/>
            <person name="Doyle S."/>
        </authorList>
    </citation>
    <scope>NUCLEOTIDE SEQUENCE [LARGE SCALE GENOMIC DNA]</scope>
    <source>
        <strain evidence="7 8">NCTC10060</strain>
    </source>
</reference>
<evidence type="ECO:0000313" key="6">
    <source>
        <dbReference type="EMBL" id="QWJ71588.1"/>
    </source>
</evidence>
<reference evidence="3" key="5">
    <citation type="submission" date="2019-10" db="EMBL/GenBank/DDBJ databases">
        <authorList>
            <consortium name="NCBI Pathogen Detection Project"/>
        </authorList>
    </citation>
    <scope>NUCLEOTIDE SEQUENCE</scope>
    <source>
        <strain evidence="3">Salmonella enterica</strain>
    </source>
</reference>
<sequence>MITYQDIKAKQQLATECTQACLNKVCYMTKKLIDIYVRSLKLSSGNLCDAVGDKHPYVYITNGNARCSPAEIVTGPDNITYFDLYTITDDDPHHPKAEKIRILMNVTDYDTFDVTVAGYRVETFRAVDTDEKIAEISEFIKNDIIMSLNNSSLVGYKIKDPIYLWD</sequence>
<dbReference type="EMBL" id="DAAGOZ010000015">
    <property type="protein sequence ID" value="HAB3964928.1"/>
    <property type="molecule type" value="Genomic_DNA"/>
</dbReference>
<evidence type="ECO:0000313" key="2">
    <source>
        <dbReference type="EMBL" id="ECJ4376309.1"/>
    </source>
</evidence>
<reference evidence="3" key="1">
    <citation type="journal article" date="2018" name="Genome Biol.">
        <title>SKESA: strategic k-mer extension for scrupulous assemblies.</title>
        <authorList>
            <person name="Souvorov A."/>
            <person name="Agarwala R."/>
            <person name="Lipman D.J."/>
        </authorList>
    </citation>
    <scope>NUCLEOTIDE SEQUENCE</scope>
    <source>
        <strain evidence="3">Salmonella enterica</strain>
    </source>
</reference>
<reference evidence="2" key="2">
    <citation type="submission" date="2018-05" db="EMBL/GenBank/DDBJ databases">
        <authorList>
            <person name="Ashton P.M."/>
            <person name="Dallman T."/>
            <person name="Nair S."/>
            <person name="De Pinna E."/>
            <person name="Peters T."/>
            <person name="Grant K."/>
        </authorList>
    </citation>
    <scope>NUCLEOTIDE SEQUENCE [LARGE SCALE GENOMIC DNA]</scope>
    <source>
        <strain evidence="1">294779</strain>
        <strain evidence="2">474878</strain>
    </source>
</reference>
<organism evidence="7 8">
    <name type="scientific">Salmonella diarizonae</name>
    <dbReference type="NCBI Taxonomy" id="59204"/>
    <lineage>
        <taxon>Bacteria</taxon>
        <taxon>Pseudomonadati</taxon>
        <taxon>Pseudomonadota</taxon>
        <taxon>Gammaproteobacteria</taxon>
        <taxon>Enterobacterales</taxon>
        <taxon>Enterobacteriaceae</taxon>
        <taxon>Salmonella</taxon>
    </lineage>
</organism>
<dbReference type="Proteomes" id="UP000254633">
    <property type="component" value="Unassembled WGS sequence"/>
</dbReference>
<reference evidence="6" key="4">
    <citation type="submission" date="2018-07" db="EMBL/GenBank/DDBJ databases">
        <authorList>
            <consortium name="GenomeTrakr network: Whole genome sequencing for foodborne pathogen traceback"/>
        </authorList>
    </citation>
    <scope>NUCLEOTIDE SEQUENCE</scope>
    <source>
        <strain evidence="6">CFSAN030538</strain>
    </source>
</reference>
<dbReference type="EMBL" id="DAAGTH010000020">
    <property type="protein sequence ID" value="HAB4465652.1"/>
    <property type="molecule type" value="Genomic_DNA"/>
</dbReference>
<dbReference type="EMBL" id="AAIYJF010000002">
    <property type="protein sequence ID" value="ECJ4376309.1"/>
    <property type="molecule type" value="Genomic_DNA"/>
</dbReference>
<evidence type="ECO:0000313" key="1">
    <source>
        <dbReference type="EMBL" id="ECC3913786.1"/>
    </source>
</evidence>
<accession>A0A379TYU1</accession>
<protein>
    <submittedName>
        <fullName evidence="7">Uncharacterized protein</fullName>
    </submittedName>
</protein>
<dbReference type="AlphaFoldDB" id="A0A379TYU1"/>
<dbReference type="EMBL" id="AAIBIC010000007">
    <property type="protein sequence ID" value="ECC3913786.1"/>
    <property type="molecule type" value="Genomic_DNA"/>
</dbReference>
<evidence type="ECO:0000313" key="7">
    <source>
        <dbReference type="EMBL" id="SUG55732.1"/>
    </source>
</evidence>
<proteinExistence type="predicted"/>
<name>A0A379TYU1_SALDZ</name>
<evidence type="ECO:0000313" key="4">
    <source>
        <dbReference type="EMBL" id="HAB4465652.1"/>
    </source>
</evidence>
<gene>
    <name evidence="6" type="ORF">ABB53_011610</name>
    <name evidence="1" type="ORF">CTQ69_06955</name>
    <name evidence="2" type="ORF">DLB95_02990</name>
    <name evidence="5" type="ORF">GB480_02645</name>
    <name evidence="3" type="ORF">GBX62_12955</name>
    <name evidence="4" type="ORF">GBZ04_13200</name>
    <name evidence="7" type="ORF">NCTC10060_02879</name>
</gene>
<dbReference type="RefSeq" id="WP_053529060.1">
    <property type="nucleotide sequence ID" value="NZ_CP117188.1"/>
</dbReference>
<dbReference type="Proteomes" id="UP000839735">
    <property type="component" value="Unassembled WGS sequence"/>
</dbReference>
<dbReference type="EMBL" id="CP075144">
    <property type="protein sequence ID" value="QWJ71588.1"/>
    <property type="molecule type" value="Genomic_DNA"/>
</dbReference>